<keyword evidence="3" id="KW-1185">Reference proteome</keyword>
<dbReference type="AlphaFoldDB" id="A0A8X8BDL6"/>
<name>A0A8X8BDL6_BRACI</name>
<feature type="compositionally biased region" description="Basic and acidic residues" evidence="1">
    <location>
        <begin position="65"/>
        <end position="78"/>
    </location>
</feature>
<organism evidence="2 3">
    <name type="scientific">Brassica carinata</name>
    <name type="common">Ethiopian mustard</name>
    <name type="synonym">Abyssinian cabbage</name>
    <dbReference type="NCBI Taxonomy" id="52824"/>
    <lineage>
        <taxon>Eukaryota</taxon>
        <taxon>Viridiplantae</taxon>
        <taxon>Streptophyta</taxon>
        <taxon>Embryophyta</taxon>
        <taxon>Tracheophyta</taxon>
        <taxon>Spermatophyta</taxon>
        <taxon>Magnoliopsida</taxon>
        <taxon>eudicotyledons</taxon>
        <taxon>Gunneridae</taxon>
        <taxon>Pentapetalae</taxon>
        <taxon>rosids</taxon>
        <taxon>malvids</taxon>
        <taxon>Brassicales</taxon>
        <taxon>Brassicaceae</taxon>
        <taxon>Brassiceae</taxon>
        <taxon>Brassica</taxon>
    </lineage>
</organism>
<dbReference type="EMBL" id="JAAMPC010000001">
    <property type="protein sequence ID" value="KAG2330518.1"/>
    <property type="molecule type" value="Genomic_DNA"/>
</dbReference>
<evidence type="ECO:0000256" key="1">
    <source>
        <dbReference type="SAM" id="MobiDB-lite"/>
    </source>
</evidence>
<reference evidence="2 3" key="1">
    <citation type="submission" date="2020-02" db="EMBL/GenBank/DDBJ databases">
        <authorList>
            <person name="Ma Q."/>
            <person name="Huang Y."/>
            <person name="Song X."/>
            <person name="Pei D."/>
        </authorList>
    </citation>
    <scope>NUCLEOTIDE SEQUENCE [LARGE SCALE GENOMIC DNA]</scope>
    <source>
        <strain evidence="2">Sxm20200214</strain>
        <tissue evidence="2">Leaf</tissue>
    </source>
</reference>
<evidence type="ECO:0000313" key="2">
    <source>
        <dbReference type="EMBL" id="KAG2330518.1"/>
    </source>
</evidence>
<proteinExistence type="predicted"/>
<feature type="region of interest" description="Disordered" evidence="1">
    <location>
        <begin position="65"/>
        <end position="101"/>
    </location>
</feature>
<sequence>MGPGNITAGNHPNTQPPADVVESPVPPVCENAANSNDTAYAGLDFSRPTFSLGLTKEDPRLNKVDLPDVYNGDEHKIEGPAATSTENKAPAPPYRRSKHPRVIPRALVGDYQCGKRILTRA</sequence>
<evidence type="ECO:0000313" key="3">
    <source>
        <dbReference type="Proteomes" id="UP000886595"/>
    </source>
</evidence>
<gene>
    <name evidence="2" type="ORF">Bca52824_001698</name>
</gene>
<comment type="caution">
    <text evidence="2">The sequence shown here is derived from an EMBL/GenBank/DDBJ whole genome shotgun (WGS) entry which is preliminary data.</text>
</comment>
<dbReference type="Proteomes" id="UP000886595">
    <property type="component" value="Unassembled WGS sequence"/>
</dbReference>
<accession>A0A8X8BDL6</accession>
<protein>
    <submittedName>
        <fullName evidence="2">Uncharacterized protein</fullName>
    </submittedName>
</protein>
<feature type="region of interest" description="Disordered" evidence="1">
    <location>
        <begin position="1"/>
        <end position="23"/>
    </location>
</feature>